<dbReference type="EMBL" id="BRVO01000002">
    <property type="protein sequence ID" value="GLB49205.1"/>
    <property type="molecule type" value="Genomic_DNA"/>
</dbReference>
<gene>
    <name evidence="5" type="primary">fjo14</name>
    <name evidence="5" type="ORF">Y10_15730</name>
</gene>
<dbReference type="InterPro" id="IPR023227">
    <property type="entry name" value="SAM_OH_AdoTrfase_C_sf"/>
</dbReference>
<feature type="domain" description="S-adenosyl-l-methionine hydroxide adenosyltransferase N-terminal" evidence="3">
    <location>
        <begin position="4"/>
        <end position="142"/>
    </location>
</feature>
<dbReference type="Pfam" id="PF20257">
    <property type="entry name" value="SAM_HAT_C"/>
    <property type="match status" value="1"/>
</dbReference>
<dbReference type="PANTHER" id="PTHR35092:SF1">
    <property type="entry name" value="CHLORINASE MJ1651"/>
    <property type="match status" value="1"/>
</dbReference>
<reference evidence="5" key="1">
    <citation type="submission" date="2022-07" db="EMBL/GenBank/DDBJ databases">
        <title>Taxonomy of Novel Oxalotrophic and Methylotrophic Bacteria.</title>
        <authorList>
            <person name="Sahin N."/>
            <person name="Tani A."/>
        </authorList>
    </citation>
    <scope>NUCLEOTIDE SEQUENCE</scope>
    <source>
        <strain evidence="5">Y10</strain>
    </source>
</reference>
<organism evidence="5 6">
    <name type="scientific">Neptunitalea lumnitzerae</name>
    <dbReference type="NCBI Taxonomy" id="2965509"/>
    <lineage>
        <taxon>Bacteria</taxon>
        <taxon>Pseudomonadati</taxon>
        <taxon>Bacteroidota</taxon>
        <taxon>Flavobacteriia</taxon>
        <taxon>Flavobacteriales</taxon>
        <taxon>Flavobacteriaceae</taxon>
        <taxon>Neptunitalea</taxon>
    </lineage>
</organism>
<dbReference type="InterPro" id="IPR002747">
    <property type="entry name" value="SAM_OH_AdoTrfase"/>
</dbReference>
<keyword evidence="6" id="KW-1185">Reference proteome</keyword>
<evidence type="ECO:0000259" key="3">
    <source>
        <dbReference type="Pfam" id="PF01887"/>
    </source>
</evidence>
<dbReference type="Gene3D" id="3.40.50.10790">
    <property type="entry name" value="S-adenosyl-l-methionine hydroxide adenosyltransferase, N-terminal"/>
    <property type="match status" value="1"/>
</dbReference>
<evidence type="ECO:0000259" key="4">
    <source>
        <dbReference type="Pfam" id="PF20257"/>
    </source>
</evidence>
<dbReference type="RefSeq" id="WP_281764848.1">
    <property type="nucleotide sequence ID" value="NZ_BRVO01000002.1"/>
</dbReference>
<feature type="domain" description="S-adenosyl-l-methionine hydroxide adenosyltransferase C-terminal" evidence="4">
    <location>
        <begin position="167"/>
        <end position="268"/>
    </location>
</feature>
<comment type="caution">
    <text evidence="5">The sequence shown here is derived from an EMBL/GenBank/DDBJ whole genome shotgun (WGS) entry which is preliminary data.</text>
</comment>
<accession>A0ABQ5MJH7</accession>
<dbReference type="SUPFAM" id="SSF102522">
    <property type="entry name" value="Bacterial fluorinating enzyme, N-terminal domain"/>
    <property type="match status" value="1"/>
</dbReference>
<evidence type="ECO:0000313" key="5">
    <source>
        <dbReference type="EMBL" id="GLB49205.1"/>
    </source>
</evidence>
<dbReference type="Pfam" id="PF01887">
    <property type="entry name" value="SAM_HAT_N"/>
    <property type="match status" value="1"/>
</dbReference>
<keyword evidence="1" id="KW-0949">S-adenosyl-L-methionine</keyword>
<sequence>MAIITLTSDFGLKDPYVAVLKGGIYSELENATIVDISHLVSPFNIHEGAYILKTSYKKFPKGSIHIIGIDDEQTPEQKHIVAAYDGHYFIGADNGILSLIAPAENFEQVIAISLPDKDLCATDVFVKAACHIARGGRLELLGRQVGGVKEVKDLTPILNAKEDLITGNVIYIDNYGNVITNITKNWFDLIRKGRNFEISVRNYKFSKIYNRYSESINFTIPKETRDEDGKRLALFNELGYLELAIYKSNLQTVGGASSLLGLRYRDTVFINFK</sequence>
<dbReference type="Proteomes" id="UP001143543">
    <property type="component" value="Unassembled WGS sequence"/>
</dbReference>
<protein>
    <recommendedName>
        <fullName evidence="7">SAM-dependent chlorinase/fluorinase</fullName>
    </recommendedName>
</protein>
<dbReference type="InterPro" id="IPR023228">
    <property type="entry name" value="SAM_OH_AdoTrfase_N_sf"/>
</dbReference>
<evidence type="ECO:0000313" key="6">
    <source>
        <dbReference type="Proteomes" id="UP001143543"/>
    </source>
</evidence>
<dbReference type="PANTHER" id="PTHR35092">
    <property type="entry name" value="CHLORINASE MJ1651"/>
    <property type="match status" value="1"/>
</dbReference>
<dbReference type="SUPFAM" id="SSF101852">
    <property type="entry name" value="Bacterial fluorinating enzyme, C-terminal domain"/>
    <property type="match status" value="1"/>
</dbReference>
<dbReference type="Gene3D" id="2.40.30.90">
    <property type="entry name" value="Bacterial fluorinating enzyme like"/>
    <property type="match status" value="1"/>
</dbReference>
<dbReference type="PIRSF" id="PIRSF006779">
    <property type="entry name" value="UCP006779"/>
    <property type="match status" value="1"/>
</dbReference>
<comment type="similarity">
    <text evidence="2">Belongs to the SAM hydrolase / SAM-dependent halogenase family.</text>
</comment>
<name>A0ABQ5MJH7_9FLAO</name>
<evidence type="ECO:0000256" key="1">
    <source>
        <dbReference type="ARBA" id="ARBA00022691"/>
    </source>
</evidence>
<dbReference type="InterPro" id="IPR046469">
    <property type="entry name" value="SAM_HAT_N"/>
</dbReference>
<proteinExistence type="inferred from homology"/>
<evidence type="ECO:0008006" key="7">
    <source>
        <dbReference type="Google" id="ProtNLM"/>
    </source>
</evidence>
<dbReference type="InterPro" id="IPR046470">
    <property type="entry name" value="SAM_HAT_C"/>
</dbReference>
<evidence type="ECO:0000256" key="2">
    <source>
        <dbReference type="ARBA" id="ARBA00024035"/>
    </source>
</evidence>